<organism evidence="2 3">
    <name type="scientific">Geodia barretti</name>
    <name type="common">Barrett's horny sponge</name>
    <dbReference type="NCBI Taxonomy" id="519541"/>
    <lineage>
        <taxon>Eukaryota</taxon>
        <taxon>Metazoa</taxon>
        <taxon>Porifera</taxon>
        <taxon>Demospongiae</taxon>
        <taxon>Heteroscleromorpha</taxon>
        <taxon>Tetractinellida</taxon>
        <taxon>Astrophorina</taxon>
        <taxon>Geodiidae</taxon>
        <taxon>Geodia</taxon>
    </lineage>
</organism>
<gene>
    <name evidence="2" type="ORF">GBAR_LOCUS18022</name>
</gene>
<sequence>TEPEPEPEPVAVTGFRKVRSRWLSTSPNRQRINSVYLSNLKCRRGAPKRWGCIVSAGKFQTTGHGLTRGGQERGRGRGRGRGCGRKTGSGGSTLTPTMATDKSESEIEDLSVSSKTSGPSLKETLSEPEVTSNATVKRGRGRAKPRSVSRSRGTSGGSDAKEEIQTTGHGLTRGGQERGRGRGRGCGRKTGSGRGRGRGRGSTLTPAMATDKSESEIEDVSVSSKTSGPSLKETLSEPEVTSNATVKRGRGRAKPRSVPRSRGTSGGSGQLFLTTLPKVSGRKTYPLRFASRKASISQGL</sequence>
<feature type="compositionally biased region" description="Basic residues" evidence="1">
    <location>
        <begin position="247"/>
        <end position="259"/>
    </location>
</feature>
<dbReference type="AlphaFoldDB" id="A0AA35WZ21"/>
<comment type="caution">
    <text evidence="2">The sequence shown here is derived from an EMBL/GenBank/DDBJ whole genome shotgun (WGS) entry which is preliminary data.</text>
</comment>
<accession>A0AA35WZ21</accession>
<feature type="non-terminal residue" evidence="2">
    <location>
        <position position="300"/>
    </location>
</feature>
<evidence type="ECO:0000313" key="3">
    <source>
        <dbReference type="Proteomes" id="UP001174909"/>
    </source>
</evidence>
<name>A0AA35WZ21_GEOBA</name>
<dbReference type="Proteomes" id="UP001174909">
    <property type="component" value="Unassembled WGS sequence"/>
</dbReference>
<evidence type="ECO:0000313" key="2">
    <source>
        <dbReference type="EMBL" id="CAI8031797.1"/>
    </source>
</evidence>
<feature type="compositionally biased region" description="Basic residues" evidence="1">
    <location>
        <begin position="137"/>
        <end position="149"/>
    </location>
</feature>
<keyword evidence="3" id="KW-1185">Reference proteome</keyword>
<reference evidence="2" key="1">
    <citation type="submission" date="2023-03" db="EMBL/GenBank/DDBJ databases">
        <authorList>
            <person name="Steffen K."/>
            <person name="Cardenas P."/>
        </authorList>
    </citation>
    <scope>NUCLEOTIDE SEQUENCE</scope>
</reference>
<feature type="region of interest" description="Disordered" evidence="1">
    <location>
        <begin position="61"/>
        <end position="275"/>
    </location>
</feature>
<protein>
    <submittedName>
        <fullName evidence="2">Uncharacterized protein</fullName>
    </submittedName>
</protein>
<proteinExistence type="predicted"/>
<evidence type="ECO:0000256" key="1">
    <source>
        <dbReference type="SAM" id="MobiDB-lite"/>
    </source>
</evidence>
<dbReference type="EMBL" id="CASHTH010002566">
    <property type="protein sequence ID" value="CAI8031797.1"/>
    <property type="molecule type" value="Genomic_DNA"/>
</dbReference>